<protein>
    <submittedName>
        <fullName evidence="2">Replication initiator protein</fullName>
    </submittedName>
</protein>
<reference evidence="2 3" key="1">
    <citation type="submission" date="2018-12" db="EMBL/GenBank/DDBJ databases">
        <title>Singled stranded DNA viruses identified in blackflies (Austrosimulium ungulatum) sampled in New Zealand.</title>
        <authorList>
            <person name="Kraberger S."/>
            <person name="Fontenele R.S."/>
            <person name="Schmidlin K."/>
            <person name="Walters M."/>
            <person name="Varsani A."/>
        </authorList>
    </citation>
    <scope>NUCLEOTIDE SEQUENCE [LARGE SCALE GENOMIC DNA]</scope>
    <source>
        <strain evidence="2">181</strain>
    </source>
</reference>
<dbReference type="EMBL" id="MK249222">
    <property type="protein sequence ID" value="QCQ85088.1"/>
    <property type="molecule type" value="Genomic_DNA"/>
</dbReference>
<evidence type="ECO:0000313" key="2">
    <source>
        <dbReference type="EMBL" id="QCQ85088.1"/>
    </source>
</evidence>
<proteinExistence type="predicted"/>
<name>A0A4P8PKM6_9VIRU</name>
<dbReference type="Proteomes" id="UP000322907">
    <property type="component" value="Segment"/>
</dbReference>
<organism evidence="2 3">
    <name type="scientific">Blackfly microvirus SF02</name>
    <dbReference type="NCBI Taxonomy" id="2576452"/>
    <lineage>
        <taxon>Viruses</taxon>
        <taxon>Monodnaviria</taxon>
        <taxon>Sangervirae</taxon>
        <taxon>Phixviricota</taxon>
        <taxon>Malgrandaviricetes</taxon>
        <taxon>Petitvirales</taxon>
        <taxon>Microviridae</taxon>
        <taxon>Microvirus</taxon>
    </lineage>
</organism>
<evidence type="ECO:0000259" key="1">
    <source>
        <dbReference type="Pfam" id="PF23343"/>
    </source>
</evidence>
<feature type="domain" description="Replication-associated protein ORF2/G2P" evidence="1">
    <location>
        <begin position="45"/>
        <end position="155"/>
    </location>
</feature>
<accession>A0A4P8PKM6</accession>
<dbReference type="Pfam" id="PF23343">
    <property type="entry name" value="REP_ORF2-G2P"/>
    <property type="match status" value="1"/>
</dbReference>
<sequence length="285" mass="32437">MKCVKPFVSRMGAFGCGQCLPCRVTARRTWAHRIQLEAMCHAENAFVTLTHSEDKVREVDPRELQLWLKRLRRSIYPNRVRHFSCAEYGDISERPHYHSALFGYPSCRGGATLGGFCQCPACSVVRSTWPYGFVTVGQLTEKSANYIAGYVTKKMTHRSDTRLRGRHPEFARMSLKPGIGADALHDVASAILQYRSKDEDVPVVLQWSKTSVKPLGKYLRRRLRLLLGKDEKAPASSLQALSNQMQILRAFAWENDRSVSSVFAELFDPYERTLAARLQLKQRTI</sequence>
<evidence type="ECO:0000313" key="3">
    <source>
        <dbReference type="Proteomes" id="UP000322907"/>
    </source>
</evidence>
<dbReference type="InterPro" id="IPR056906">
    <property type="entry name" value="ORF2/G2P_dom"/>
</dbReference>